<dbReference type="GO" id="GO:0005886">
    <property type="term" value="C:plasma membrane"/>
    <property type="evidence" value="ECO:0007669"/>
    <property type="project" value="UniProtKB-SubCell"/>
</dbReference>
<evidence type="ECO:0000256" key="6">
    <source>
        <dbReference type="SAM" id="MobiDB-lite"/>
    </source>
</evidence>
<dbReference type="RefSeq" id="WP_164710884.1">
    <property type="nucleotide sequence ID" value="NZ_CP031165.1"/>
</dbReference>
<gene>
    <name evidence="8" type="ORF">DVS28_a4400</name>
</gene>
<organism evidence="8 9">
    <name type="scientific">Euzebya pacifica</name>
    <dbReference type="NCBI Taxonomy" id="1608957"/>
    <lineage>
        <taxon>Bacteria</taxon>
        <taxon>Bacillati</taxon>
        <taxon>Actinomycetota</taxon>
        <taxon>Nitriliruptoria</taxon>
        <taxon>Euzebyales</taxon>
    </lineage>
</organism>
<name>A0A346Y3L8_9ACTN</name>
<dbReference type="InterPro" id="IPR047817">
    <property type="entry name" value="ABC2_TM_bact-type"/>
</dbReference>
<keyword evidence="3 5" id="KW-1133">Transmembrane helix</keyword>
<evidence type="ECO:0000256" key="3">
    <source>
        <dbReference type="ARBA" id="ARBA00022989"/>
    </source>
</evidence>
<feature type="transmembrane region" description="Helical" evidence="5">
    <location>
        <begin position="372"/>
        <end position="394"/>
    </location>
</feature>
<dbReference type="InterPro" id="IPR051784">
    <property type="entry name" value="Nod_factor_ABC_transporter"/>
</dbReference>
<keyword evidence="5" id="KW-0813">Transport</keyword>
<feature type="transmembrane region" description="Helical" evidence="5">
    <location>
        <begin position="492"/>
        <end position="517"/>
    </location>
</feature>
<keyword evidence="2 5" id="KW-0812">Transmembrane</keyword>
<dbReference type="GO" id="GO:0140359">
    <property type="term" value="F:ABC-type transporter activity"/>
    <property type="evidence" value="ECO:0007669"/>
    <property type="project" value="InterPro"/>
</dbReference>
<comment type="subcellular location">
    <subcellularLocation>
        <location evidence="5">Cell membrane</location>
        <topology evidence="5">Multi-pass membrane protein</topology>
    </subcellularLocation>
    <subcellularLocation>
        <location evidence="1">Membrane</location>
        <topology evidence="1">Multi-pass membrane protein</topology>
    </subcellularLocation>
</comment>
<keyword evidence="5" id="KW-1003">Cell membrane</keyword>
<dbReference type="PANTHER" id="PTHR43229">
    <property type="entry name" value="NODULATION PROTEIN J"/>
    <property type="match status" value="1"/>
</dbReference>
<feature type="compositionally biased region" description="Polar residues" evidence="6">
    <location>
        <begin position="288"/>
        <end position="298"/>
    </location>
</feature>
<feature type="domain" description="ABC transmembrane type-2" evidence="7">
    <location>
        <begin position="339"/>
        <end position="567"/>
    </location>
</feature>
<feature type="transmembrane region" description="Helical" evidence="5">
    <location>
        <begin position="543"/>
        <end position="564"/>
    </location>
</feature>
<protein>
    <recommendedName>
        <fullName evidence="5">Transport permease protein</fullName>
    </recommendedName>
</protein>
<dbReference type="PROSITE" id="PS51012">
    <property type="entry name" value="ABC_TM2"/>
    <property type="match status" value="2"/>
</dbReference>
<evidence type="ECO:0000256" key="1">
    <source>
        <dbReference type="ARBA" id="ARBA00004141"/>
    </source>
</evidence>
<comment type="similarity">
    <text evidence="5">Belongs to the ABC-2 integral membrane protein family.</text>
</comment>
<feature type="transmembrane region" description="Helical" evidence="5">
    <location>
        <begin position="112"/>
        <end position="137"/>
    </location>
</feature>
<keyword evidence="4 5" id="KW-0472">Membrane</keyword>
<evidence type="ECO:0000313" key="8">
    <source>
        <dbReference type="EMBL" id="AXV09065.1"/>
    </source>
</evidence>
<feature type="transmembrane region" description="Helical" evidence="5">
    <location>
        <begin position="235"/>
        <end position="254"/>
    </location>
</feature>
<evidence type="ECO:0000313" key="9">
    <source>
        <dbReference type="Proteomes" id="UP000264006"/>
    </source>
</evidence>
<dbReference type="Pfam" id="PF01061">
    <property type="entry name" value="ABC2_membrane"/>
    <property type="match status" value="2"/>
</dbReference>
<evidence type="ECO:0000256" key="5">
    <source>
        <dbReference type="RuleBase" id="RU361157"/>
    </source>
</evidence>
<evidence type="ECO:0000256" key="4">
    <source>
        <dbReference type="ARBA" id="ARBA00023136"/>
    </source>
</evidence>
<feature type="transmembrane region" description="Helical" evidence="5">
    <location>
        <begin position="180"/>
        <end position="199"/>
    </location>
</feature>
<feature type="region of interest" description="Disordered" evidence="6">
    <location>
        <begin position="263"/>
        <end position="303"/>
    </location>
</feature>
<dbReference type="EMBL" id="CP031165">
    <property type="protein sequence ID" value="AXV09065.1"/>
    <property type="molecule type" value="Genomic_DNA"/>
</dbReference>
<sequence>MSTAVTGRPTVIGLLLGETRARVTAFVRTPIAAFFTLVFPLIVLLLVGTLVGNAVLESRSGVRVAQFFTPAIAAYAAATAAYTSLAIGLSIDRERGVLRRQRALPIPTAALLGGRVGAGIVSGTAAVLLMVVAGVVFLDVQIVWGKLPAAALTLVIGIACFAALGFAVSSIARTPAATQAITNGTLVPLAFVSDVFVVGDDLPEVLSIVGGIFPLKAFANAMAEAFNPFTAGAGFAWSHLALMVAWAVGAAVVATRRWTWETPRTSSRTARVSENGPPVVDTRHAPGSGTSSRPSVSQEGPPVEVARHAHVVEEGVVRRSTLVRGQVVDGILATVRVPSSAFFTLAFPVVMLLLFNAVFGDPELDDRGGIPLAQHLAPALGIFGMATVTFAELAERLATQRDRGILKRIRGTPMTLGAFVAGRIGAAVVLGVVTTAVVLLVGVLLVGVTVPPSRLPVAVLVLAVGIATFTVLGLALVAIAPRAEAVSPLANAALLPMAFVSDVFLIGELPGFLVTIADVLPLRPAVTALSDVLNPTMDGGVPWARLAVLLAWAAVGTVVVRFRFTWTPRRA</sequence>
<dbReference type="Proteomes" id="UP000264006">
    <property type="component" value="Chromosome"/>
</dbReference>
<feature type="transmembrane region" description="Helical" evidence="5">
    <location>
        <begin position="341"/>
        <end position="360"/>
    </location>
</feature>
<evidence type="ECO:0000259" key="7">
    <source>
        <dbReference type="PROSITE" id="PS51012"/>
    </source>
</evidence>
<reference evidence="8 9" key="1">
    <citation type="submission" date="2018-09" db="EMBL/GenBank/DDBJ databases">
        <title>Complete genome sequence of Euzebya sp. DY32-46 isolated from seawater of Pacific Ocean.</title>
        <authorList>
            <person name="Xu L."/>
            <person name="Wu Y.-H."/>
            <person name="Xu X.-W."/>
        </authorList>
    </citation>
    <scope>NUCLEOTIDE SEQUENCE [LARGE SCALE GENOMIC DNA]</scope>
    <source>
        <strain evidence="8 9">DY32-46</strain>
    </source>
</reference>
<feature type="transmembrane region" description="Helical" evidence="5">
    <location>
        <begin position="149"/>
        <end position="168"/>
    </location>
</feature>
<feature type="domain" description="ABC transmembrane type-2" evidence="7">
    <location>
        <begin position="31"/>
        <end position="261"/>
    </location>
</feature>
<dbReference type="PANTHER" id="PTHR43229:SF2">
    <property type="entry name" value="NODULATION PROTEIN J"/>
    <property type="match status" value="1"/>
</dbReference>
<comment type="caution">
    <text evidence="5">Lacks conserved residue(s) required for the propagation of feature annotation.</text>
</comment>
<dbReference type="KEGG" id="euz:DVS28_a4400"/>
<keyword evidence="9" id="KW-1185">Reference proteome</keyword>
<feature type="compositionally biased region" description="Polar residues" evidence="6">
    <location>
        <begin position="263"/>
        <end position="272"/>
    </location>
</feature>
<feature type="transmembrane region" description="Helical" evidence="5">
    <location>
        <begin position="457"/>
        <end position="480"/>
    </location>
</feature>
<dbReference type="InterPro" id="IPR013525">
    <property type="entry name" value="ABC2_TM"/>
</dbReference>
<evidence type="ECO:0000256" key="2">
    <source>
        <dbReference type="ARBA" id="ARBA00022692"/>
    </source>
</evidence>
<accession>A0A346Y3L8</accession>
<feature type="transmembrane region" description="Helical" evidence="5">
    <location>
        <begin position="31"/>
        <end position="52"/>
    </location>
</feature>
<dbReference type="AlphaFoldDB" id="A0A346Y3L8"/>
<feature type="transmembrane region" description="Helical" evidence="5">
    <location>
        <begin position="415"/>
        <end position="445"/>
    </location>
</feature>
<proteinExistence type="inferred from homology"/>
<feature type="transmembrane region" description="Helical" evidence="5">
    <location>
        <begin position="72"/>
        <end position="91"/>
    </location>
</feature>